<dbReference type="Gramene" id="mRNA:HanXRQr2_Chr03g0128171">
    <property type="protein sequence ID" value="mRNA:HanXRQr2_Chr03g0128171"/>
    <property type="gene ID" value="HanXRQr2_Chr03g0128171"/>
</dbReference>
<dbReference type="EMBL" id="MNCJ02000318">
    <property type="protein sequence ID" value="KAF5815892.1"/>
    <property type="molecule type" value="Genomic_DNA"/>
</dbReference>
<dbReference type="OrthoDB" id="1746385at2759"/>
<evidence type="ECO:0000313" key="5">
    <source>
        <dbReference type="EMBL" id="KAF5815892.1"/>
    </source>
</evidence>
<keyword evidence="2" id="KW-0067">ATP-binding</keyword>
<evidence type="ECO:0000256" key="3">
    <source>
        <dbReference type="ARBA" id="ARBA00023242"/>
    </source>
</evidence>
<dbReference type="PANTHER" id="PTHR18937">
    <property type="entry name" value="STRUCTURAL MAINTENANCE OF CHROMOSOMES SMC FAMILY MEMBER"/>
    <property type="match status" value="1"/>
</dbReference>
<name>A0A9K3JJN3_HELAN</name>
<evidence type="ECO:0000313" key="6">
    <source>
        <dbReference type="Proteomes" id="UP000215914"/>
    </source>
</evidence>
<keyword evidence="3" id="KW-0539">Nucleus</keyword>
<feature type="coiled-coil region" evidence="4">
    <location>
        <begin position="19"/>
        <end position="56"/>
    </location>
</feature>
<accession>A0A9K3JJN3</accession>
<evidence type="ECO:0000256" key="4">
    <source>
        <dbReference type="SAM" id="Coils"/>
    </source>
</evidence>
<reference evidence="5" key="1">
    <citation type="journal article" date="2017" name="Nature">
        <title>The sunflower genome provides insights into oil metabolism, flowering and Asterid evolution.</title>
        <authorList>
            <person name="Badouin H."/>
            <person name="Gouzy J."/>
            <person name="Grassa C.J."/>
            <person name="Murat F."/>
            <person name="Staton S.E."/>
            <person name="Cottret L."/>
            <person name="Lelandais-Briere C."/>
            <person name="Owens G.L."/>
            <person name="Carrere S."/>
            <person name="Mayjonade B."/>
            <person name="Legrand L."/>
            <person name="Gill N."/>
            <person name="Kane N.C."/>
            <person name="Bowers J.E."/>
            <person name="Hubner S."/>
            <person name="Bellec A."/>
            <person name="Berard A."/>
            <person name="Berges H."/>
            <person name="Blanchet N."/>
            <person name="Boniface M.C."/>
            <person name="Brunel D."/>
            <person name="Catrice O."/>
            <person name="Chaidir N."/>
            <person name="Claudel C."/>
            <person name="Donnadieu C."/>
            <person name="Faraut T."/>
            <person name="Fievet G."/>
            <person name="Helmstetter N."/>
            <person name="King M."/>
            <person name="Knapp S.J."/>
            <person name="Lai Z."/>
            <person name="Le Paslier M.C."/>
            <person name="Lippi Y."/>
            <person name="Lorenzon L."/>
            <person name="Mandel J.R."/>
            <person name="Marage G."/>
            <person name="Marchand G."/>
            <person name="Marquand E."/>
            <person name="Bret-Mestries E."/>
            <person name="Morien E."/>
            <person name="Nambeesan S."/>
            <person name="Nguyen T."/>
            <person name="Pegot-Espagnet P."/>
            <person name="Pouilly N."/>
            <person name="Raftis F."/>
            <person name="Sallet E."/>
            <person name="Schiex T."/>
            <person name="Thomas J."/>
            <person name="Vandecasteele C."/>
            <person name="Vares D."/>
            <person name="Vear F."/>
            <person name="Vautrin S."/>
            <person name="Crespi M."/>
            <person name="Mangin B."/>
            <person name="Burke J.M."/>
            <person name="Salse J."/>
            <person name="Munos S."/>
            <person name="Vincourt P."/>
            <person name="Rieseberg L.H."/>
            <person name="Langlade N.B."/>
        </authorList>
    </citation>
    <scope>NUCLEOTIDE SEQUENCE</scope>
    <source>
        <tissue evidence="5">Leaves</tissue>
    </source>
</reference>
<dbReference type="Proteomes" id="UP000215914">
    <property type="component" value="Unassembled WGS sequence"/>
</dbReference>
<dbReference type="GO" id="GO:0005524">
    <property type="term" value="F:ATP binding"/>
    <property type="evidence" value="ECO:0007669"/>
    <property type="project" value="UniProtKB-KW"/>
</dbReference>
<dbReference type="AlphaFoldDB" id="A0A9K3JJN3"/>
<sequence length="131" mass="15628">MVALLEAHKKEMNPNLDSIADYRNKVSIYNERVEELNVVTNERDDTKKQYDEWRKRRLDEFMAGFNTISLKLKEMYQVLNHSSWLKTVVSNHSSLRNNWKNDVDKLNFLHRLNFKFCPISIYLISSGVLYL</sequence>
<gene>
    <name evidence="5" type="ORF">HanXRQr2_Chr03g0128171</name>
</gene>
<keyword evidence="6" id="KW-1185">Reference proteome</keyword>
<dbReference type="PANTHER" id="PTHR18937:SF172">
    <property type="entry name" value="STRUCTURAL MAINTENANCE OF CHROMOSOMES PROTEIN"/>
    <property type="match status" value="1"/>
</dbReference>
<proteinExistence type="predicted"/>
<evidence type="ECO:0000256" key="2">
    <source>
        <dbReference type="ARBA" id="ARBA00022840"/>
    </source>
</evidence>
<keyword evidence="4" id="KW-0175">Coiled coil</keyword>
<comment type="caution">
    <text evidence="5">The sequence shown here is derived from an EMBL/GenBank/DDBJ whole genome shotgun (WGS) entry which is preliminary data.</text>
</comment>
<evidence type="ECO:0000256" key="1">
    <source>
        <dbReference type="ARBA" id="ARBA00022741"/>
    </source>
</evidence>
<organism evidence="5 6">
    <name type="scientific">Helianthus annuus</name>
    <name type="common">Common sunflower</name>
    <dbReference type="NCBI Taxonomy" id="4232"/>
    <lineage>
        <taxon>Eukaryota</taxon>
        <taxon>Viridiplantae</taxon>
        <taxon>Streptophyta</taxon>
        <taxon>Embryophyta</taxon>
        <taxon>Tracheophyta</taxon>
        <taxon>Spermatophyta</taxon>
        <taxon>Magnoliopsida</taxon>
        <taxon>eudicotyledons</taxon>
        <taxon>Gunneridae</taxon>
        <taxon>Pentapetalae</taxon>
        <taxon>asterids</taxon>
        <taxon>campanulids</taxon>
        <taxon>Asterales</taxon>
        <taxon>Asteraceae</taxon>
        <taxon>Asteroideae</taxon>
        <taxon>Heliantheae alliance</taxon>
        <taxon>Heliantheae</taxon>
        <taxon>Helianthus</taxon>
    </lineage>
</organism>
<protein>
    <submittedName>
        <fullName evidence="5">Uncharacterized protein</fullName>
    </submittedName>
</protein>
<reference evidence="5" key="2">
    <citation type="submission" date="2020-06" db="EMBL/GenBank/DDBJ databases">
        <title>Helianthus annuus Genome sequencing and assembly Release 2.</title>
        <authorList>
            <person name="Gouzy J."/>
            <person name="Langlade N."/>
            <person name="Munos S."/>
        </authorList>
    </citation>
    <scope>NUCLEOTIDE SEQUENCE</scope>
    <source>
        <tissue evidence="5">Leaves</tissue>
    </source>
</reference>
<keyword evidence="1" id="KW-0547">Nucleotide-binding</keyword>